<accession>A0A6H5IWM8</accession>
<keyword evidence="2" id="KW-1185">Reference proteome</keyword>
<proteinExistence type="predicted"/>
<reference evidence="1 2" key="1">
    <citation type="submission" date="2020-02" db="EMBL/GenBank/DDBJ databases">
        <authorList>
            <person name="Ferguson B K."/>
        </authorList>
    </citation>
    <scope>NUCLEOTIDE SEQUENCE [LARGE SCALE GENOMIC DNA]</scope>
</reference>
<dbReference type="AlphaFoldDB" id="A0A6H5IWM8"/>
<name>A0A6H5IWM8_9HYME</name>
<dbReference type="EMBL" id="CADCXV010001154">
    <property type="protein sequence ID" value="CAB0042095.1"/>
    <property type="molecule type" value="Genomic_DNA"/>
</dbReference>
<dbReference type="Proteomes" id="UP000479190">
    <property type="component" value="Unassembled WGS sequence"/>
</dbReference>
<sequence>MEITVVLLFKKIVRCSSKYNLATVGDVEHKINNKYETFYISTTERTIDLKLARTEYTVHLGVGSNCSPRDCKQKNCQRASRLACSSSGGGAVRRVAATANAILITSDQASVLNRDVVVVFVVAGLAVRGVAQPLVPASNSPSPRMLSLRFTCPRRCCSCSCGHALLSCTLGQTRIHINARTLVYTITRVNEQLLARQLRAESPSRSTDSLFTLETALNYE</sequence>
<gene>
    <name evidence="1" type="ORF">TBRA_LOCUS13736</name>
</gene>
<organism evidence="1 2">
    <name type="scientific">Trichogramma brassicae</name>
    <dbReference type="NCBI Taxonomy" id="86971"/>
    <lineage>
        <taxon>Eukaryota</taxon>
        <taxon>Metazoa</taxon>
        <taxon>Ecdysozoa</taxon>
        <taxon>Arthropoda</taxon>
        <taxon>Hexapoda</taxon>
        <taxon>Insecta</taxon>
        <taxon>Pterygota</taxon>
        <taxon>Neoptera</taxon>
        <taxon>Endopterygota</taxon>
        <taxon>Hymenoptera</taxon>
        <taxon>Apocrita</taxon>
        <taxon>Proctotrupomorpha</taxon>
        <taxon>Chalcidoidea</taxon>
        <taxon>Trichogrammatidae</taxon>
        <taxon>Trichogramma</taxon>
    </lineage>
</organism>
<evidence type="ECO:0000313" key="1">
    <source>
        <dbReference type="EMBL" id="CAB0042095.1"/>
    </source>
</evidence>
<evidence type="ECO:0000313" key="2">
    <source>
        <dbReference type="Proteomes" id="UP000479190"/>
    </source>
</evidence>
<protein>
    <submittedName>
        <fullName evidence="1">Uncharacterized protein</fullName>
    </submittedName>
</protein>